<keyword evidence="1" id="KW-0472">Membrane</keyword>
<evidence type="ECO:0000256" key="1">
    <source>
        <dbReference type="SAM" id="Phobius"/>
    </source>
</evidence>
<accession>A0ABR1W690</accession>
<keyword evidence="1" id="KW-1133">Transmembrane helix</keyword>
<comment type="caution">
    <text evidence="2">The sequence shown here is derived from an EMBL/GenBank/DDBJ whole genome shotgun (WGS) entry which is preliminary data.</text>
</comment>
<keyword evidence="3" id="KW-1185">Reference proteome</keyword>
<dbReference type="EMBL" id="JAQQWM010000002">
    <property type="protein sequence ID" value="KAK8078051.1"/>
    <property type="molecule type" value="Genomic_DNA"/>
</dbReference>
<proteinExistence type="predicted"/>
<evidence type="ECO:0000313" key="2">
    <source>
        <dbReference type="EMBL" id="KAK8078051.1"/>
    </source>
</evidence>
<keyword evidence="1" id="KW-0812">Transmembrane</keyword>
<feature type="transmembrane region" description="Helical" evidence="1">
    <location>
        <begin position="63"/>
        <end position="87"/>
    </location>
</feature>
<evidence type="ECO:0000313" key="3">
    <source>
        <dbReference type="Proteomes" id="UP001446871"/>
    </source>
</evidence>
<sequence>MAPTKWNNERNEALLVAFGNYLITNARPEQQMQIEDHMKDHGYATCTWEGIRYVHLSNFSFCFIVYVFVCVLVLVLVLGMTVLRLLLPRDHDNSMAVASYHHCLGFCSEPASPFRLVLPGSTDKAAYHGASTLKHLRVYQPILATSHHRTRLLAMSQAGRGEILRKRVCTQLLPPCQFLWPCECLVEMARHVSTVFNQVPSLDQSCSVRIAAVQTASVQVGFVQIHFVSTDFIQYAFVQLHIVSTDSIQYDSVQIHFVPTESIQYDSVRRSHSTTYLTVRNGSVQSPLTTSSTVTDDSVQSL</sequence>
<gene>
    <name evidence="2" type="ORF">PG996_004221</name>
</gene>
<protein>
    <submittedName>
        <fullName evidence="2">Uncharacterized protein</fullName>
    </submittedName>
</protein>
<name>A0ABR1W690_9PEZI</name>
<reference evidence="2 3" key="1">
    <citation type="submission" date="2023-01" db="EMBL/GenBank/DDBJ databases">
        <title>Analysis of 21 Apiospora genomes using comparative genomics revels a genus with tremendous synthesis potential of carbohydrate active enzymes and secondary metabolites.</title>
        <authorList>
            <person name="Sorensen T."/>
        </authorList>
    </citation>
    <scope>NUCLEOTIDE SEQUENCE [LARGE SCALE GENOMIC DNA]</scope>
    <source>
        <strain evidence="2 3">CBS 83171</strain>
    </source>
</reference>
<dbReference type="Proteomes" id="UP001446871">
    <property type="component" value="Unassembled WGS sequence"/>
</dbReference>
<organism evidence="2 3">
    <name type="scientific">Apiospora saccharicola</name>
    <dbReference type="NCBI Taxonomy" id="335842"/>
    <lineage>
        <taxon>Eukaryota</taxon>
        <taxon>Fungi</taxon>
        <taxon>Dikarya</taxon>
        <taxon>Ascomycota</taxon>
        <taxon>Pezizomycotina</taxon>
        <taxon>Sordariomycetes</taxon>
        <taxon>Xylariomycetidae</taxon>
        <taxon>Amphisphaeriales</taxon>
        <taxon>Apiosporaceae</taxon>
        <taxon>Apiospora</taxon>
    </lineage>
</organism>